<sequence length="228" mass="26213">MNRSYKKIGAFLFFILCLLVANCSRNPYNIRSAISSQSSSRKILVGYIENRDLKSLKQAPKNFKDLLQFELIKNGFNLVPYRKKNAHPGNKESSKDAIGSLPESLRRIAGENSYEDYKEEKLLDREEIRSLFRDETFDILIQGSISIQSNDQILDRKEYNYIFLHIFDHEGNNLGMISSTFDNKILYESELMKKVAEGLAFELKKNSGEMIALQETKHALKVNSKGDN</sequence>
<name>A0A4R9LNM2_9LEPT</name>
<evidence type="ECO:0000313" key="2">
    <source>
        <dbReference type="Proteomes" id="UP000298264"/>
    </source>
</evidence>
<keyword evidence="1" id="KW-0449">Lipoprotein</keyword>
<evidence type="ECO:0000313" key="1">
    <source>
        <dbReference type="EMBL" id="TGN08483.1"/>
    </source>
</evidence>
<dbReference type="NCBIfam" id="NF033169">
    <property type="entry name" value="lipo_LIC10494"/>
    <property type="match status" value="1"/>
</dbReference>
<protein>
    <submittedName>
        <fullName evidence="1">Lipoprotein</fullName>
    </submittedName>
</protein>
<dbReference type="AlphaFoldDB" id="A0A4R9LNM2"/>
<dbReference type="OrthoDB" id="326305at2"/>
<dbReference type="Proteomes" id="UP000298264">
    <property type="component" value="Unassembled WGS sequence"/>
</dbReference>
<accession>A0A4R9LNM2</accession>
<proteinExistence type="predicted"/>
<keyword evidence="2" id="KW-1185">Reference proteome</keyword>
<gene>
    <name evidence="1" type="ORF">EHS11_16440</name>
</gene>
<dbReference type="EMBL" id="RQHV01000061">
    <property type="protein sequence ID" value="TGN08483.1"/>
    <property type="molecule type" value="Genomic_DNA"/>
</dbReference>
<reference evidence="1" key="1">
    <citation type="journal article" date="2019" name="PLoS Negl. Trop. Dis.">
        <title>Revisiting the worldwide diversity of Leptospira species in the environment.</title>
        <authorList>
            <person name="Vincent A.T."/>
            <person name="Schiettekatte O."/>
            <person name="Bourhy P."/>
            <person name="Veyrier F.J."/>
            <person name="Picardeau M."/>
        </authorList>
    </citation>
    <scope>NUCLEOTIDE SEQUENCE [LARGE SCALE GENOMIC DNA]</scope>
    <source>
        <strain evidence="1">201400974</strain>
    </source>
</reference>
<organism evidence="1 2">
    <name type="scientific">Leptospira ilyithenensis</name>
    <dbReference type="NCBI Taxonomy" id="2484901"/>
    <lineage>
        <taxon>Bacteria</taxon>
        <taxon>Pseudomonadati</taxon>
        <taxon>Spirochaetota</taxon>
        <taxon>Spirochaetia</taxon>
        <taxon>Leptospirales</taxon>
        <taxon>Leptospiraceae</taxon>
        <taxon>Leptospira</taxon>
    </lineage>
</organism>
<dbReference type="RefSeq" id="WP_135765435.1">
    <property type="nucleotide sequence ID" value="NZ_RQHV01000061.1"/>
</dbReference>
<comment type="caution">
    <text evidence="1">The sequence shown here is derived from an EMBL/GenBank/DDBJ whole genome shotgun (WGS) entry which is preliminary data.</text>
</comment>